<evidence type="ECO:0000313" key="3">
    <source>
        <dbReference type="Proteomes" id="UP000218334"/>
    </source>
</evidence>
<dbReference type="Proteomes" id="UP000218334">
    <property type="component" value="Unassembled WGS sequence"/>
</dbReference>
<protein>
    <recommendedName>
        <fullName evidence="4">Secreted protein</fullName>
    </recommendedName>
</protein>
<feature type="chain" id="PRO_5013574679" description="Secreted protein" evidence="1">
    <location>
        <begin position="20"/>
        <end position="238"/>
    </location>
</feature>
<reference evidence="3" key="1">
    <citation type="journal article" date="2017" name="Nat. Ecol. Evol.">
        <title>Genome expansion and lineage-specific genetic innovations in the forest pathogenic fungi Armillaria.</title>
        <authorList>
            <person name="Sipos G."/>
            <person name="Prasanna A.N."/>
            <person name="Walter M.C."/>
            <person name="O'Connor E."/>
            <person name="Balint B."/>
            <person name="Krizsan K."/>
            <person name="Kiss B."/>
            <person name="Hess J."/>
            <person name="Varga T."/>
            <person name="Slot J."/>
            <person name="Riley R."/>
            <person name="Boka B."/>
            <person name="Rigling D."/>
            <person name="Barry K."/>
            <person name="Lee J."/>
            <person name="Mihaltcheva S."/>
            <person name="LaButti K."/>
            <person name="Lipzen A."/>
            <person name="Waldron R."/>
            <person name="Moloney N.M."/>
            <person name="Sperisen C."/>
            <person name="Kredics L."/>
            <person name="Vagvoelgyi C."/>
            <person name="Patrignani A."/>
            <person name="Fitzpatrick D."/>
            <person name="Nagy I."/>
            <person name="Doyle S."/>
            <person name="Anderson J.B."/>
            <person name="Grigoriev I.V."/>
            <person name="Gueldener U."/>
            <person name="Muensterkoetter M."/>
            <person name="Nagy L.G."/>
        </authorList>
    </citation>
    <scope>NUCLEOTIDE SEQUENCE [LARGE SCALE GENOMIC DNA]</scope>
    <source>
        <strain evidence="3">28-4</strain>
    </source>
</reference>
<name>A0A2H3C7F8_9AGAR</name>
<keyword evidence="3" id="KW-1185">Reference proteome</keyword>
<sequence length="238" mass="26831">MLGRLVISLLLFLCHFTLSFPIETLDQTPFSARRGDGETEMLGWMDPRIGGGRLLDYTSPNYGEPLNVIISGMSDPFVLTDYGFHYYAKSIGYSDECLGLHYGHIHEADLGDGDGRKSEQFLARQYYFPVWGTCWESLAGGHHFRAWKQNGTDANTGAWFLGASKEEDSSKNHKIVPNGYNLGRDWLVERAVAGSRWKGRWWKAELTWRDDLLEAGNDGVNHGIEQDGRVAVLTVIRL</sequence>
<evidence type="ECO:0000313" key="2">
    <source>
        <dbReference type="EMBL" id="PBK75172.1"/>
    </source>
</evidence>
<keyword evidence="1" id="KW-0732">Signal</keyword>
<gene>
    <name evidence="2" type="ORF">ARMSODRAFT_951253</name>
</gene>
<proteinExistence type="predicted"/>
<evidence type="ECO:0000256" key="1">
    <source>
        <dbReference type="SAM" id="SignalP"/>
    </source>
</evidence>
<organism evidence="2 3">
    <name type="scientific">Armillaria solidipes</name>
    <dbReference type="NCBI Taxonomy" id="1076256"/>
    <lineage>
        <taxon>Eukaryota</taxon>
        <taxon>Fungi</taxon>
        <taxon>Dikarya</taxon>
        <taxon>Basidiomycota</taxon>
        <taxon>Agaricomycotina</taxon>
        <taxon>Agaricomycetes</taxon>
        <taxon>Agaricomycetidae</taxon>
        <taxon>Agaricales</taxon>
        <taxon>Marasmiineae</taxon>
        <taxon>Physalacriaceae</taxon>
        <taxon>Armillaria</taxon>
    </lineage>
</organism>
<evidence type="ECO:0008006" key="4">
    <source>
        <dbReference type="Google" id="ProtNLM"/>
    </source>
</evidence>
<dbReference type="AlphaFoldDB" id="A0A2H3C7F8"/>
<accession>A0A2H3C7F8</accession>
<dbReference type="EMBL" id="KZ293418">
    <property type="protein sequence ID" value="PBK75172.1"/>
    <property type="molecule type" value="Genomic_DNA"/>
</dbReference>
<feature type="signal peptide" evidence="1">
    <location>
        <begin position="1"/>
        <end position="19"/>
    </location>
</feature>